<dbReference type="GO" id="GO:0005634">
    <property type="term" value="C:nucleus"/>
    <property type="evidence" value="ECO:0007669"/>
    <property type="project" value="UniProtKB-SubCell"/>
</dbReference>
<dbReference type="Pfam" id="PF24105">
    <property type="entry name" value="Beta-prop_CAF1B_HIR1"/>
    <property type="match status" value="1"/>
</dbReference>
<organism evidence="10 11">
    <name type="scientific">Acanthamoeba castellanii (strain ATCC 30010 / Neff)</name>
    <dbReference type="NCBI Taxonomy" id="1257118"/>
    <lineage>
        <taxon>Eukaryota</taxon>
        <taxon>Amoebozoa</taxon>
        <taxon>Discosea</taxon>
        <taxon>Longamoebia</taxon>
        <taxon>Centramoebida</taxon>
        <taxon>Acanthamoebidae</taxon>
        <taxon>Acanthamoeba</taxon>
    </lineage>
</organism>
<keyword evidence="6" id="KW-0234">DNA repair</keyword>
<dbReference type="InterPro" id="IPR015943">
    <property type="entry name" value="WD40/YVTN_repeat-like_dom_sf"/>
</dbReference>
<dbReference type="InterPro" id="IPR001680">
    <property type="entry name" value="WD40_rpt"/>
</dbReference>
<protein>
    <submittedName>
        <fullName evidence="10">Chromatin assembly factor 1, putative</fullName>
    </submittedName>
</protein>
<keyword evidence="11" id="KW-1185">Reference proteome</keyword>
<dbReference type="KEGG" id="acan:ACA1_104570"/>
<keyword evidence="3" id="KW-0853">WD repeat</keyword>
<evidence type="ECO:0000256" key="7">
    <source>
        <dbReference type="ARBA" id="ARBA00023242"/>
    </source>
</evidence>
<evidence type="ECO:0000256" key="1">
    <source>
        <dbReference type="ARBA" id="ARBA00004123"/>
    </source>
</evidence>
<evidence type="ECO:0000256" key="6">
    <source>
        <dbReference type="ARBA" id="ARBA00023204"/>
    </source>
</evidence>
<dbReference type="EMBL" id="KB008169">
    <property type="protein sequence ID" value="ELR10988.1"/>
    <property type="molecule type" value="Genomic_DNA"/>
</dbReference>
<dbReference type="Gene3D" id="2.130.10.10">
    <property type="entry name" value="YVTN repeat-like/Quinoprotein amine dehydrogenase"/>
    <property type="match status" value="2"/>
</dbReference>
<reference evidence="10 11" key="1">
    <citation type="journal article" date="2013" name="Genome Biol.">
        <title>Genome of Acanthamoeba castellanii highlights extensive lateral gene transfer and early evolution of tyrosine kinase signaling.</title>
        <authorList>
            <person name="Clarke M."/>
            <person name="Lohan A.J."/>
            <person name="Liu B."/>
            <person name="Lagkouvardos I."/>
            <person name="Roy S."/>
            <person name="Zafar N."/>
            <person name="Bertelli C."/>
            <person name="Schilde C."/>
            <person name="Kianianmomeni A."/>
            <person name="Burglin T.R."/>
            <person name="Frech C."/>
            <person name="Turcotte B."/>
            <person name="Kopec K.O."/>
            <person name="Synnott J.M."/>
            <person name="Choo C."/>
            <person name="Paponov I."/>
            <person name="Finkler A."/>
            <person name="Soon Heng Tan C."/>
            <person name="Hutchins A.P."/>
            <person name="Weinmeier T."/>
            <person name="Rattei T."/>
            <person name="Chu J.S."/>
            <person name="Gimenez G."/>
            <person name="Irimia M."/>
            <person name="Rigden D.J."/>
            <person name="Fitzpatrick D.A."/>
            <person name="Lorenzo-Morales J."/>
            <person name="Bateman A."/>
            <person name="Chiu C.H."/>
            <person name="Tang P."/>
            <person name="Hegemann P."/>
            <person name="Fromm H."/>
            <person name="Raoult D."/>
            <person name="Greub G."/>
            <person name="Miranda-Saavedra D."/>
            <person name="Chen N."/>
            <person name="Nash P."/>
            <person name="Ginger M.L."/>
            <person name="Horn M."/>
            <person name="Schaap P."/>
            <person name="Caler L."/>
            <person name="Loftus B."/>
        </authorList>
    </citation>
    <scope>NUCLEOTIDE SEQUENCE [LARGE SCALE GENOMIC DNA]</scope>
    <source>
        <strain evidence="10 11">Neff</strain>
    </source>
</reference>
<feature type="region of interest" description="Disordered" evidence="8">
    <location>
        <begin position="126"/>
        <end position="145"/>
    </location>
</feature>
<dbReference type="GO" id="GO:0006281">
    <property type="term" value="P:DNA repair"/>
    <property type="evidence" value="ECO:0007669"/>
    <property type="project" value="UniProtKB-KW"/>
</dbReference>
<dbReference type="GO" id="GO:0006335">
    <property type="term" value="P:DNA replication-dependent chromatin assembly"/>
    <property type="evidence" value="ECO:0007669"/>
    <property type="project" value="InterPro"/>
</dbReference>
<keyword evidence="5" id="KW-0227">DNA damage</keyword>
<dbReference type="GO" id="GO:0033186">
    <property type="term" value="C:CAF-1 complex"/>
    <property type="evidence" value="ECO:0007669"/>
    <property type="project" value="TreeGrafter"/>
</dbReference>
<evidence type="ECO:0000256" key="2">
    <source>
        <dbReference type="ARBA" id="ARBA00007306"/>
    </source>
</evidence>
<dbReference type="SUPFAM" id="SSF101908">
    <property type="entry name" value="Putative isomerase YbhE"/>
    <property type="match status" value="1"/>
</dbReference>
<gene>
    <name evidence="10" type="ORF">ACA1_104570</name>
</gene>
<dbReference type="VEuPathDB" id="AmoebaDB:ACA1_104570"/>
<accession>L8GE40</accession>
<dbReference type="InterPro" id="IPR045145">
    <property type="entry name" value="PTHR15271"/>
</dbReference>
<keyword evidence="7" id="KW-0539">Nucleus</keyword>
<evidence type="ECO:0000256" key="5">
    <source>
        <dbReference type="ARBA" id="ARBA00022763"/>
    </source>
</evidence>
<dbReference type="STRING" id="1257118.L8GE40"/>
<evidence type="ECO:0000256" key="3">
    <source>
        <dbReference type="ARBA" id="ARBA00022574"/>
    </source>
</evidence>
<evidence type="ECO:0000313" key="10">
    <source>
        <dbReference type="EMBL" id="ELR10988.1"/>
    </source>
</evidence>
<dbReference type="Proteomes" id="UP000011083">
    <property type="component" value="Unassembled WGS sequence"/>
</dbReference>
<dbReference type="GO" id="GO:0006334">
    <property type="term" value="P:nucleosome assembly"/>
    <property type="evidence" value="ECO:0007669"/>
    <property type="project" value="TreeGrafter"/>
</dbReference>
<dbReference type="AlphaFoldDB" id="L8GE40"/>
<dbReference type="PANTHER" id="PTHR15271">
    <property type="entry name" value="CHROMATIN ASSEMBLY FACTOR 1 SUBUNIT B"/>
    <property type="match status" value="1"/>
</dbReference>
<feature type="domain" description="CAF1B/HIR1 beta-propeller" evidence="9">
    <location>
        <begin position="80"/>
        <end position="267"/>
    </location>
</feature>
<dbReference type="OrthoDB" id="71227at2759"/>
<dbReference type="PANTHER" id="PTHR15271:SF4">
    <property type="entry name" value="CHROMATIN ASSEMBLY FACTOR 1 SUBUNIT B"/>
    <property type="match status" value="1"/>
</dbReference>
<dbReference type="Pfam" id="PF00400">
    <property type="entry name" value="WD40"/>
    <property type="match status" value="1"/>
</dbReference>
<evidence type="ECO:0000313" key="11">
    <source>
        <dbReference type="Proteomes" id="UP000011083"/>
    </source>
</evidence>
<dbReference type="InterPro" id="IPR055410">
    <property type="entry name" value="Beta-prop_CAF1B_HIR1"/>
</dbReference>
<comment type="similarity">
    <text evidence="2">Belongs to the WD repeat HIR1 family.</text>
</comment>
<evidence type="ECO:0000256" key="4">
    <source>
        <dbReference type="ARBA" id="ARBA00022737"/>
    </source>
</evidence>
<sequence>MYAQGVAWDPRGRYLSTQSSDRTVRIYKAARSQPAVKKDTAQEESGVSVPATAPSPAKVVYSKLVTANVISSAPGLEAKAASGPVQTHKQKLFLDETTPSFFRRLAWSLDGSLLVTPMGQFYATSGPSSASSSSSAPMPDDKENVAPEHLPSNCLYVFTRGVLNRPALCLPCGPKPAVAVRFSPQLYKLRPTETTPTFKLDYRMVFAVATFDSVLVYDTQHGYPLCHITGLHYASQTDLSWASDGQMLAVTSTDGYCTFISFAADELGEPIPSCDRAQLLNPPAVLP</sequence>
<proteinExistence type="inferred from homology"/>
<name>L8GE40_ACACF</name>
<keyword evidence="4" id="KW-0677">Repeat</keyword>
<dbReference type="GeneID" id="14911370"/>
<evidence type="ECO:0000256" key="8">
    <source>
        <dbReference type="SAM" id="MobiDB-lite"/>
    </source>
</evidence>
<comment type="subcellular location">
    <subcellularLocation>
        <location evidence="1">Nucleus</location>
    </subcellularLocation>
</comment>
<evidence type="ECO:0000259" key="9">
    <source>
        <dbReference type="Pfam" id="PF24105"/>
    </source>
</evidence>
<feature type="region of interest" description="Disordered" evidence="8">
    <location>
        <begin position="32"/>
        <end position="51"/>
    </location>
</feature>
<dbReference type="RefSeq" id="XP_004333001.1">
    <property type="nucleotide sequence ID" value="XM_004332953.1"/>
</dbReference>